<evidence type="ECO:0000256" key="1">
    <source>
        <dbReference type="SAM" id="MobiDB-lite"/>
    </source>
</evidence>
<dbReference type="EMBL" id="JAACXV010000174">
    <property type="protein sequence ID" value="KAF7282424.1"/>
    <property type="molecule type" value="Genomic_DNA"/>
</dbReference>
<feature type="region of interest" description="Disordered" evidence="1">
    <location>
        <begin position="73"/>
        <end position="93"/>
    </location>
</feature>
<protein>
    <submittedName>
        <fullName evidence="2">Uncharacterized protein</fullName>
    </submittedName>
</protein>
<evidence type="ECO:0000313" key="3">
    <source>
        <dbReference type="Proteomes" id="UP000625711"/>
    </source>
</evidence>
<gene>
    <name evidence="2" type="ORF">GWI33_002656</name>
</gene>
<feature type="region of interest" description="Disordered" evidence="1">
    <location>
        <begin position="1"/>
        <end position="21"/>
    </location>
</feature>
<keyword evidence="3" id="KW-1185">Reference proteome</keyword>
<feature type="compositionally biased region" description="Polar residues" evidence="1">
    <location>
        <begin position="1"/>
        <end position="11"/>
    </location>
</feature>
<proteinExistence type="predicted"/>
<name>A0A834IM94_RHYFE</name>
<evidence type="ECO:0000313" key="2">
    <source>
        <dbReference type="EMBL" id="KAF7282424.1"/>
    </source>
</evidence>
<dbReference type="AlphaFoldDB" id="A0A834IM94"/>
<comment type="caution">
    <text evidence="2">The sequence shown here is derived from an EMBL/GenBank/DDBJ whole genome shotgun (WGS) entry which is preliminary data.</text>
</comment>
<accession>A0A834IM94</accession>
<reference evidence="2" key="1">
    <citation type="submission" date="2020-08" db="EMBL/GenBank/DDBJ databases">
        <title>Genome sequencing and assembly of the red palm weevil Rhynchophorus ferrugineus.</title>
        <authorList>
            <person name="Dias G.B."/>
            <person name="Bergman C.M."/>
            <person name="Manee M."/>
        </authorList>
    </citation>
    <scope>NUCLEOTIDE SEQUENCE</scope>
    <source>
        <strain evidence="2">AA-2017</strain>
        <tissue evidence="2">Whole larva</tissue>
    </source>
</reference>
<dbReference type="Proteomes" id="UP000625711">
    <property type="component" value="Unassembled WGS sequence"/>
</dbReference>
<sequence>MKLASRETTSAPPVAGGQQPLTEISHGLVEVKSKILARLSKRRAPKRETVRRTERVCVEDSASGTFESVSLLKRENERGPQPCIPRRDFSFNI</sequence>
<organism evidence="2 3">
    <name type="scientific">Rhynchophorus ferrugineus</name>
    <name type="common">Red palm weevil</name>
    <name type="synonym">Curculio ferrugineus</name>
    <dbReference type="NCBI Taxonomy" id="354439"/>
    <lineage>
        <taxon>Eukaryota</taxon>
        <taxon>Metazoa</taxon>
        <taxon>Ecdysozoa</taxon>
        <taxon>Arthropoda</taxon>
        <taxon>Hexapoda</taxon>
        <taxon>Insecta</taxon>
        <taxon>Pterygota</taxon>
        <taxon>Neoptera</taxon>
        <taxon>Endopterygota</taxon>
        <taxon>Coleoptera</taxon>
        <taxon>Polyphaga</taxon>
        <taxon>Cucujiformia</taxon>
        <taxon>Curculionidae</taxon>
        <taxon>Dryophthorinae</taxon>
        <taxon>Rhynchophorus</taxon>
    </lineage>
</organism>